<comment type="caution">
    <text evidence="1">The sequence shown here is derived from an EMBL/GenBank/DDBJ whole genome shotgun (WGS) entry which is preliminary data.</text>
</comment>
<evidence type="ECO:0000313" key="1">
    <source>
        <dbReference type="EMBL" id="GAA2346409.1"/>
    </source>
</evidence>
<name>A0ABP5T8V9_9ACTN</name>
<accession>A0ABP5T8V9</accession>
<reference evidence="2" key="1">
    <citation type="journal article" date="2019" name="Int. J. Syst. Evol. Microbiol.">
        <title>The Global Catalogue of Microorganisms (GCM) 10K type strain sequencing project: providing services to taxonomists for standard genome sequencing and annotation.</title>
        <authorList>
            <consortium name="The Broad Institute Genomics Platform"/>
            <consortium name="The Broad Institute Genome Sequencing Center for Infectious Disease"/>
            <person name="Wu L."/>
            <person name="Ma J."/>
        </authorList>
    </citation>
    <scope>NUCLEOTIDE SEQUENCE [LARGE SCALE GENOMIC DNA]</scope>
    <source>
        <strain evidence="2">JCM 3272</strain>
    </source>
</reference>
<organism evidence="1 2">
    <name type="scientific">Dactylosporangium salmoneum</name>
    <dbReference type="NCBI Taxonomy" id="53361"/>
    <lineage>
        <taxon>Bacteria</taxon>
        <taxon>Bacillati</taxon>
        <taxon>Actinomycetota</taxon>
        <taxon>Actinomycetes</taxon>
        <taxon>Micromonosporales</taxon>
        <taxon>Micromonosporaceae</taxon>
        <taxon>Dactylosporangium</taxon>
    </lineage>
</organism>
<proteinExistence type="predicted"/>
<dbReference type="Proteomes" id="UP001501444">
    <property type="component" value="Unassembled WGS sequence"/>
</dbReference>
<protein>
    <submittedName>
        <fullName evidence="1">Uncharacterized protein</fullName>
    </submittedName>
</protein>
<dbReference type="EMBL" id="BAAARV010000025">
    <property type="protein sequence ID" value="GAA2346409.1"/>
    <property type="molecule type" value="Genomic_DNA"/>
</dbReference>
<keyword evidence="2" id="KW-1185">Reference proteome</keyword>
<evidence type="ECO:0000313" key="2">
    <source>
        <dbReference type="Proteomes" id="UP001501444"/>
    </source>
</evidence>
<gene>
    <name evidence="1" type="ORF">GCM10010170_033120</name>
</gene>
<sequence length="73" mass="8008">MIGELKGDPVRTTHALMGGLGDAAVALHPLERLVHLSERERPDTREPAVVLPLELVTVPGALRRKEPQERVRG</sequence>